<dbReference type="KEGG" id="rle:RL2414"/>
<dbReference type="AlphaFoldDB" id="Q1MGL5"/>
<dbReference type="Proteomes" id="UP000006575">
    <property type="component" value="Chromosome"/>
</dbReference>
<evidence type="ECO:0000313" key="3">
    <source>
        <dbReference type="Proteomes" id="UP000006575"/>
    </source>
</evidence>
<evidence type="ECO:0000256" key="1">
    <source>
        <dbReference type="SAM" id="MobiDB-lite"/>
    </source>
</evidence>
<dbReference type="EMBL" id="AM236080">
    <property type="protein sequence ID" value="CAK07904.1"/>
    <property type="molecule type" value="Genomic_DNA"/>
</dbReference>
<sequence>MLMVRRGGTLMILKILAPKIDADCHDTGTWPDGIFAENRIDLSARRDGRRRSPHERDYGNDRKVENLPLGFA</sequence>
<reference evidence="2 3" key="1">
    <citation type="journal article" date="2006" name="Genome Biol.">
        <title>The genome of Rhizobium leguminosarum has recognizable core and accessory components.</title>
        <authorList>
            <person name="Young J.W."/>
            <person name="Crossman L.C."/>
            <person name="Johnston A.W.B."/>
            <person name="Thomson N.R."/>
            <person name="Ghazoui Z.F."/>
            <person name="Hull K.H."/>
            <person name="Wexler M."/>
            <person name="Curson A.R.J."/>
            <person name="Todd J.D."/>
            <person name="Poole P.S."/>
            <person name="Mauchline T.H."/>
            <person name="East A.K."/>
            <person name="Quail M.A."/>
            <person name="Churcher C."/>
            <person name="Arrowsmith C."/>
            <person name="Cherevach A."/>
            <person name="Chillingworth T."/>
            <person name="Clarke K."/>
            <person name="Cronin A."/>
            <person name="Davis P."/>
            <person name="Fraser A."/>
            <person name="Hance Z."/>
            <person name="Hauser H."/>
            <person name="Jagels K."/>
            <person name="Moule S."/>
            <person name="Mungall K."/>
            <person name="Norbertczak H."/>
            <person name="Rabbinowitsch E."/>
            <person name="Sanders M."/>
            <person name="Simmonds M."/>
            <person name="Whitehead S."/>
            <person name="Parkhill J."/>
        </authorList>
    </citation>
    <scope>NUCLEOTIDE SEQUENCE [LARGE SCALE GENOMIC DNA]</scope>
    <source>
        <strain evidence="3">DSM 114642 / LMG 32736 / 3841</strain>
    </source>
</reference>
<dbReference type="eggNOG" id="ENOG5032HHG">
    <property type="taxonomic scope" value="Bacteria"/>
</dbReference>
<organism evidence="2 3">
    <name type="scientific">Rhizobium johnstonii (strain DSM 114642 / LMG 32736 / 3841)</name>
    <name type="common">Rhizobium leguminosarum bv. viciae</name>
    <dbReference type="NCBI Taxonomy" id="216596"/>
    <lineage>
        <taxon>Bacteria</taxon>
        <taxon>Pseudomonadati</taxon>
        <taxon>Pseudomonadota</taxon>
        <taxon>Alphaproteobacteria</taxon>
        <taxon>Hyphomicrobiales</taxon>
        <taxon>Rhizobiaceae</taxon>
        <taxon>Rhizobium/Agrobacterium group</taxon>
        <taxon>Rhizobium</taxon>
        <taxon>Rhizobium johnstonii</taxon>
    </lineage>
</organism>
<protein>
    <submittedName>
        <fullName evidence="2">Uncharacterized protein</fullName>
    </submittedName>
</protein>
<feature type="region of interest" description="Disordered" evidence="1">
    <location>
        <begin position="45"/>
        <end position="72"/>
    </location>
</feature>
<evidence type="ECO:0000313" key="2">
    <source>
        <dbReference type="EMBL" id="CAK07904.1"/>
    </source>
</evidence>
<accession>Q1MGL5</accession>
<dbReference type="EnsemblBacteria" id="CAK07904">
    <property type="protein sequence ID" value="CAK07904"/>
    <property type="gene ID" value="RL2414"/>
</dbReference>
<gene>
    <name evidence="2" type="ordered locus">RL2414</name>
</gene>
<proteinExistence type="predicted"/>
<feature type="compositionally biased region" description="Basic and acidic residues" evidence="1">
    <location>
        <begin position="54"/>
        <end position="65"/>
    </location>
</feature>
<name>Q1MGL5_RHIJ3</name>
<dbReference type="HOGENOM" id="CLU_2901075_0_0_5"/>
<keyword evidence="3" id="KW-1185">Reference proteome</keyword>